<protein>
    <submittedName>
        <fullName evidence="4">F-box/LRR-repeat protein 7-like</fullName>
    </submittedName>
</protein>
<dbReference type="PROSITE" id="PS50181">
    <property type="entry name" value="FBOX"/>
    <property type="match status" value="1"/>
</dbReference>
<dbReference type="PANTHER" id="PTHR13318:SF190">
    <property type="entry name" value="PARTNER OF PAIRED, ISOFORM B"/>
    <property type="match status" value="1"/>
</dbReference>
<sequence length="425" mass="48257">MEPFSFRVENQRNHQEVCEIGDLPNELLTYIFSFLSKTYIYSTIFKVCRHWKNVASHPSLWHTLHFESDNSLGVTEMTEMLSFAPELLFLKIRESENIIPVLQQLSQSCPKLQHLDIGFNSIENKEVIELLVEKCPQIESLNLEGTSAQDPEESVFFPFAALEHLKTLNLCYCKWVTDDFINKLSQSKSSFENLDIDGIPYPTDSSIAKFLEEKGSQIRILKLDGEGLTDISFGKLAKCERLSELSISFSENMTYLSLERIVRNSKLRKLYIRKGTSLAPNGLQQAFSQLNCVLLVSLYLSECHKMDDRTLEILLPKVPLLTKLNLDWCSFISTIGFAHIKTHCSHLKHLGVMGLCRVADSSLSDIPAWLPNLKFLNLTSCNVISDQSIIDLTTLMPDLCVLNYYGEAFVNGEPSDIMSVFSCIL</sequence>
<dbReference type="InterPro" id="IPR006553">
    <property type="entry name" value="Leu-rich_rpt_Cys-con_subtyp"/>
</dbReference>
<dbReference type="InterPro" id="IPR001810">
    <property type="entry name" value="F-box_dom"/>
</dbReference>
<dbReference type="InterPro" id="IPR036047">
    <property type="entry name" value="F-box-like_dom_sf"/>
</dbReference>
<dbReference type="InterPro" id="IPR001611">
    <property type="entry name" value="Leu-rich_rpt"/>
</dbReference>
<dbReference type="RefSeq" id="XP_047740519.1">
    <property type="nucleotide sequence ID" value="XM_047884563.1"/>
</dbReference>
<dbReference type="Pfam" id="PF12937">
    <property type="entry name" value="F-box-like"/>
    <property type="match status" value="1"/>
</dbReference>
<accession>A0A979FTK2</accession>
<evidence type="ECO:0000259" key="2">
    <source>
        <dbReference type="PROSITE" id="PS50181"/>
    </source>
</evidence>
<dbReference type="SMART" id="SM00367">
    <property type="entry name" value="LRR_CC"/>
    <property type="match status" value="6"/>
</dbReference>
<keyword evidence="1" id="KW-0833">Ubl conjugation pathway</keyword>
<proteinExistence type="predicted"/>
<dbReference type="KEGG" id="hazt:125179179"/>
<feature type="domain" description="F-box" evidence="2">
    <location>
        <begin position="17"/>
        <end position="64"/>
    </location>
</feature>
<dbReference type="Proteomes" id="UP000694843">
    <property type="component" value="Unplaced"/>
</dbReference>
<name>A0A979FTK2_HYAAZ</name>
<gene>
    <name evidence="4" type="primary">LOC125179179</name>
</gene>
<evidence type="ECO:0000313" key="4">
    <source>
        <dbReference type="RefSeq" id="XP_047740519.1"/>
    </source>
</evidence>
<dbReference type="AlphaFoldDB" id="A0A979FTK2"/>
<dbReference type="GO" id="GO:0019005">
    <property type="term" value="C:SCF ubiquitin ligase complex"/>
    <property type="evidence" value="ECO:0007669"/>
    <property type="project" value="TreeGrafter"/>
</dbReference>
<reference evidence="4" key="1">
    <citation type="submission" date="2025-08" db="UniProtKB">
        <authorList>
            <consortium name="RefSeq"/>
        </authorList>
    </citation>
    <scope>IDENTIFICATION</scope>
    <source>
        <tissue evidence="4">Whole organism</tissue>
    </source>
</reference>
<dbReference type="GO" id="GO:0031146">
    <property type="term" value="P:SCF-dependent proteasomal ubiquitin-dependent protein catabolic process"/>
    <property type="evidence" value="ECO:0007669"/>
    <property type="project" value="TreeGrafter"/>
</dbReference>
<dbReference type="GeneID" id="125179179"/>
<evidence type="ECO:0000313" key="3">
    <source>
        <dbReference type="Proteomes" id="UP000694843"/>
    </source>
</evidence>
<dbReference type="SUPFAM" id="SSF52047">
    <property type="entry name" value="RNI-like"/>
    <property type="match status" value="1"/>
</dbReference>
<evidence type="ECO:0000256" key="1">
    <source>
        <dbReference type="ARBA" id="ARBA00022786"/>
    </source>
</evidence>
<keyword evidence="3" id="KW-1185">Reference proteome</keyword>
<dbReference type="InterPro" id="IPR032675">
    <property type="entry name" value="LRR_dom_sf"/>
</dbReference>
<dbReference type="OrthoDB" id="411076at2759"/>
<dbReference type="SUPFAM" id="SSF81383">
    <property type="entry name" value="F-box domain"/>
    <property type="match status" value="1"/>
</dbReference>
<dbReference type="PANTHER" id="PTHR13318">
    <property type="entry name" value="PARTNER OF PAIRED, ISOFORM B-RELATED"/>
    <property type="match status" value="1"/>
</dbReference>
<dbReference type="OMA" id="VYLIGCK"/>
<dbReference type="Gene3D" id="3.80.10.10">
    <property type="entry name" value="Ribonuclease Inhibitor"/>
    <property type="match status" value="2"/>
</dbReference>
<organism evidence="3 4">
    <name type="scientific">Hyalella azteca</name>
    <name type="common">Amphipod</name>
    <dbReference type="NCBI Taxonomy" id="294128"/>
    <lineage>
        <taxon>Eukaryota</taxon>
        <taxon>Metazoa</taxon>
        <taxon>Ecdysozoa</taxon>
        <taxon>Arthropoda</taxon>
        <taxon>Crustacea</taxon>
        <taxon>Multicrustacea</taxon>
        <taxon>Malacostraca</taxon>
        <taxon>Eumalacostraca</taxon>
        <taxon>Peracarida</taxon>
        <taxon>Amphipoda</taxon>
        <taxon>Senticaudata</taxon>
        <taxon>Talitrida</taxon>
        <taxon>Talitroidea</taxon>
        <taxon>Hyalellidae</taxon>
        <taxon>Hyalella</taxon>
    </lineage>
</organism>
<dbReference type="Pfam" id="PF13516">
    <property type="entry name" value="LRR_6"/>
    <property type="match status" value="2"/>
</dbReference>